<dbReference type="GO" id="GO:0008324">
    <property type="term" value="F:monoatomic cation transmembrane transporter activity"/>
    <property type="evidence" value="ECO:0007669"/>
    <property type="project" value="InterPro"/>
</dbReference>
<dbReference type="Gene3D" id="3.30.70.1350">
    <property type="entry name" value="Cation efflux protein, cytoplasmic domain"/>
    <property type="match status" value="1"/>
</dbReference>
<dbReference type="SUPFAM" id="SSF160240">
    <property type="entry name" value="Cation efflux protein cytoplasmic domain-like"/>
    <property type="match status" value="1"/>
</dbReference>
<evidence type="ECO:0000313" key="9">
    <source>
        <dbReference type="EMBL" id="GAU31571.1"/>
    </source>
</evidence>
<keyword evidence="10" id="KW-1185">Reference proteome</keyword>
<dbReference type="AlphaFoldDB" id="A0A2Z6MIN2"/>
<dbReference type="OrthoDB" id="78296at2759"/>
<keyword evidence="3 6" id="KW-0812">Transmembrane</keyword>
<feature type="transmembrane region" description="Helical" evidence="6">
    <location>
        <begin position="61"/>
        <end position="81"/>
    </location>
</feature>
<feature type="domain" description="Cation efflux protein cytoplasmic" evidence="8">
    <location>
        <begin position="114"/>
        <end position="189"/>
    </location>
</feature>
<comment type="subcellular location">
    <subcellularLocation>
        <location evidence="1">Membrane</location>
        <topology evidence="1">Multi-pass membrane protein</topology>
    </subcellularLocation>
</comment>
<dbReference type="PANTHER" id="PTHR43840">
    <property type="entry name" value="MITOCHONDRIAL METAL TRANSPORTER 1-RELATED"/>
    <property type="match status" value="1"/>
</dbReference>
<feature type="transmembrane region" description="Helical" evidence="6">
    <location>
        <begin position="23"/>
        <end position="41"/>
    </location>
</feature>
<dbReference type="InterPro" id="IPR027470">
    <property type="entry name" value="Cation_efflux_CTD"/>
</dbReference>
<name>A0A2Z6MIN2_TRISU</name>
<dbReference type="EMBL" id="DF973460">
    <property type="protein sequence ID" value="GAU31571.1"/>
    <property type="molecule type" value="Genomic_DNA"/>
</dbReference>
<dbReference type="PANTHER" id="PTHR43840:SF16">
    <property type="entry name" value="CATION EFFLUX PROTEIN CYTOPLASMIC DOMAIN-CONTAINING PROTEIN"/>
    <property type="match status" value="1"/>
</dbReference>
<dbReference type="FunFam" id="3.30.70.1350:FF:000005">
    <property type="entry name" value="Metal tolerance protein 4"/>
    <property type="match status" value="1"/>
</dbReference>
<keyword evidence="4 6" id="KW-1133">Transmembrane helix</keyword>
<protein>
    <submittedName>
        <fullName evidence="9">Uncharacterized protein</fullName>
    </submittedName>
</protein>
<evidence type="ECO:0000256" key="6">
    <source>
        <dbReference type="SAM" id="Phobius"/>
    </source>
</evidence>
<evidence type="ECO:0000256" key="3">
    <source>
        <dbReference type="ARBA" id="ARBA00022692"/>
    </source>
</evidence>
<evidence type="ECO:0000259" key="8">
    <source>
        <dbReference type="Pfam" id="PF16916"/>
    </source>
</evidence>
<dbReference type="InterPro" id="IPR036837">
    <property type="entry name" value="Cation_efflux_CTD_sf"/>
</dbReference>
<dbReference type="Gene3D" id="1.20.1510.10">
    <property type="entry name" value="Cation efflux protein transmembrane domain"/>
    <property type="match status" value="1"/>
</dbReference>
<dbReference type="InterPro" id="IPR027469">
    <property type="entry name" value="Cation_efflux_TMD_sf"/>
</dbReference>
<keyword evidence="5 6" id="KW-0472">Membrane</keyword>
<dbReference type="InterPro" id="IPR050291">
    <property type="entry name" value="CDF_Transporter"/>
</dbReference>
<keyword evidence="2" id="KW-0813">Transport</keyword>
<organism evidence="9 10">
    <name type="scientific">Trifolium subterraneum</name>
    <name type="common">Subterranean clover</name>
    <dbReference type="NCBI Taxonomy" id="3900"/>
    <lineage>
        <taxon>Eukaryota</taxon>
        <taxon>Viridiplantae</taxon>
        <taxon>Streptophyta</taxon>
        <taxon>Embryophyta</taxon>
        <taxon>Tracheophyta</taxon>
        <taxon>Spermatophyta</taxon>
        <taxon>Magnoliopsida</taxon>
        <taxon>eudicotyledons</taxon>
        <taxon>Gunneridae</taxon>
        <taxon>Pentapetalae</taxon>
        <taxon>rosids</taxon>
        <taxon>fabids</taxon>
        <taxon>Fabales</taxon>
        <taxon>Fabaceae</taxon>
        <taxon>Papilionoideae</taxon>
        <taxon>50 kb inversion clade</taxon>
        <taxon>NPAAA clade</taxon>
        <taxon>Hologalegina</taxon>
        <taxon>IRL clade</taxon>
        <taxon>Trifolieae</taxon>
        <taxon>Trifolium</taxon>
    </lineage>
</organism>
<accession>A0A2Z6MIN2</accession>
<evidence type="ECO:0000256" key="5">
    <source>
        <dbReference type="ARBA" id="ARBA00023136"/>
    </source>
</evidence>
<feature type="domain" description="Cation efflux protein transmembrane" evidence="7">
    <location>
        <begin position="20"/>
        <end position="108"/>
    </location>
</feature>
<evidence type="ECO:0000313" key="10">
    <source>
        <dbReference type="Proteomes" id="UP000242715"/>
    </source>
</evidence>
<dbReference type="Proteomes" id="UP000242715">
    <property type="component" value="Unassembled WGS sequence"/>
</dbReference>
<dbReference type="GO" id="GO:0016020">
    <property type="term" value="C:membrane"/>
    <property type="evidence" value="ECO:0007669"/>
    <property type="project" value="UniProtKB-SubCell"/>
</dbReference>
<proteinExistence type="predicted"/>
<evidence type="ECO:0000256" key="4">
    <source>
        <dbReference type="ARBA" id="ARBA00022989"/>
    </source>
</evidence>
<dbReference type="SUPFAM" id="SSF161111">
    <property type="entry name" value="Cation efflux protein transmembrane domain-like"/>
    <property type="match status" value="1"/>
</dbReference>
<sequence length="204" mass="23547">MLHRGRASESFAQPDRNPTKEKWMIAIMVTATVVKVGLMTYCRRFKNEIVRAYAQDHFFDVITNSIGLATAVLAIKFYWWLDPLGAVLIALYTISNWAKTVMENVWSLIGKTAPPEYLAKITYLCWNHDKEIKHIDTLRAYTFGSNYFVEVDIVVSEEMSLFQAHDIGETLQDKLEKLPEIERAFVHVDLNTTHKLEHKQLKVA</sequence>
<dbReference type="InterPro" id="IPR058533">
    <property type="entry name" value="Cation_efflux_TM"/>
</dbReference>
<evidence type="ECO:0000256" key="2">
    <source>
        <dbReference type="ARBA" id="ARBA00022448"/>
    </source>
</evidence>
<evidence type="ECO:0000259" key="7">
    <source>
        <dbReference type="Pfam" id="PF01545"/>
    </source>
</evidence>
<dbReference type="Pfam" id="PF16916">
    <property type="entry name" value="ZT_dimer"/>
    <property type="match status" value="1"/>
</dbReference>
<reference evidence="10" key="1">
    <citation type="journal article" date="2017" name="Front. Plant Sci.">
        <title>Climate Clever Clovers: New Paradigm to Reduce the Environmental Footprint of Ruminants by Breeding Low Methanogenic Forages Utilizing Haplotype Variation.</title>
        <authorList>
            <person name="Kaur P."/>
            <person name="Appels R."/>
            <person name="Bayer P.E."/>
            <person name="Keeble-Gagnere G."/>
            <person name="Wang J."/>
            <person name="Hirakawa H."/>
            <person name="Shirasawa K."/>
            <person name="Vercoe P."/>
            <person name="Stefanova K."/>
            <person name="Durmic Z."/>
            <person name="Nichols P."/>
            <person name="Revell C."/>
            <person name="Isobe S.N."/>
            <person name="Edwards D."/>
            <person name="Erskine W."/>
        </authorList>
    </citation>
    <scope>NUCLEOTIDE SEQUENCE [LARGE SCALE GENOMIC DNA]</scope>
    <source>
        <strain evidence="10">cv. Daliak</strain>
    </source>
</reference>
<evidence type="ECO:0000256" key="1">
    <source>
        <dbReference type="ARBA" id="ARBA00004141"/>
    </source>
</evidence>
<dbReference type="Pfam" id="PF01545">
    <property type="entry name" value="Cation_efflux"/>
    <property type="match status" value="1"/>
</dbReference>
<gene>
    <name evidence="9" type="ORF">TSUD_53930</name>
</gene>